<evidence type="ECO:0000313" key="3">
    <source>
        <dbReference type="EMBL" id="RUT30597.1"/>
    </source>
</evidence>
<dbReference type="GO" id="GO:0004113">
    <property type="term" value="F:2',3'-cyclic-nucleotide 3'-phosphodiesterase activity"/>
    <property type="evidence" value="ECO:0007669"/>
    <property type="project" value="InterPro"/>
</dbReference>
<dbReference type="RefSeq" id="WP_127199529.1">
    <property type="nucleotide sequence ID" value="NZ_RZNX01000004.1"/>
</dbReference>
<organism evidence="3 4">
    <name type="scientific">Paenibacillus zeisoli</name>
    <dbReference type="NCBI Taxonomy" id="2496267"/>
    <lineage>
        <taxon>Bacteria</taxon>
        <taxon>Bacillati</taxon>
        <taxon>Bacillota</taxon>
        <taxon>Bacilli</taxon>
        <taxon>Bacillales</taxon>
        <taxon>Paenibacillaceae</taxon>
        <taxon>Paenibacillus</taxon>
    </lineage>
</organism>
<comment type="function">
    <text evidence="2">Hydrolyzes RNA 2',3'-cyclic phosphodiester to an RNA 2'-phosphomonoester.</text>
</comment>
<comment type="similarity">
    <text evidence="2">Belongs to the 2H phosphoesterase superfamily. ThpR family.</text>
</comment>
<dbReference type="PANTHER" id="PTHR35561">
    <property type="entry name" value="RNA 2',3'-CYCLIC PHOSPHODIESTERASE"/>
    <property type="match status" value="1"/>
</dbReference>
<name>A0A433X8X3_9BACL</name>
<feature type="active site" description="Proton donor" evidence="2">
    <location>
        <position position="47"/>
    </location>
</feature>
<protein>
    <recommendedName>
        <fullName evidence="2">RNA 2',3'-cyclic phosphodiesterase</fullName>
        <shortName evidence="2">RNA 2',3'-CPDase</shortName>
        <ecNumber evidence="2">3.1.4.58</ecNumber>
    </recommendedName>
</protein>
<dbReference type="OrthoDB" id="9789350at2"/>
<gene>
    <name evidence="3" type="primary">thpR</name>
    <name evidence="3" type="ORF">EJP77_12275</name>
</gene>
<evidence type="ECO:0000313" key="4">
    <source>
        <dbReference type="Proteomes" id="UP000272464"/>
    </source>
</evidence>
<feature type="active site" description="Proton acceptor" evidence="2">
    <location>
        <position position="134"/>
    </location>
</feature>
<comment type="caution">
    <text evidence="3">The sequence shown here is derived from an EMBL/GenBank/DDBJ whole genome shotgun (WGS) entry which is preliminary data.</text>
</comment>
<dbReference type="EC" id="3.1.4.58" evidence="2"/>
<dbReference type="NCBIfam" id="TIGR02258">
    <property type="entry name" value="2_5_ligase"/>
    <property type="match status" value="1"/>
</dbReference>
<dbReference type="InterPro" id="IPR009097">
    <property type="entry name" value="Cyclic_Pdiesterase"/>
</dbReference>
<accession>A0A433X8X3</accession>
<reference evidence="3 4" key="1">
    <citation type="submission" date="2018-12" db="EMBL/GenBank/DDBJ databases">
        <authorList>
            <person name="Sun L."/>
            <person name="Chen Z."/>
        </authorList>
    </citation>
    <scope>NUCLEOTIDE SEQUENCE [LARGE SCALE GENOMIC DNA]</scope>
    <source>
        <strain evidence="3 4">3-5-3</strain>
    </source>
</reference>
<feature type="short sequence motif" description="HXTX 2" evidence="2">
    <location>
        <begin position="134"/>
        <end position="137"/>
    </location>
</feature>
<comment type="catalytic activity">
    <reaction evidence="2">
        <text>a 3'-end 2',3'-cyclophospho-ribonucleotide-RNA + H2O = a 3'-end 2'-phospho-ribonucleotide-RNA + H(+)</text>
        <dbReference type="Rhea" id="RHEA:11828"/>
        <dbReference type="Rhea" id="RHEA-COMP:10464"/>
        <dbReference type="Rhea" id="RHEA-COMP:17353"/>
        <dbReference type="ChEBI" id="CHEBI:15377"/>
        <dbReference type="ChEBI" id="CHEBI:15378"/>
        <dbReference type="ChEBI" id="CHEBI:83064"/>
        <dbReference type="ChEBI" id="CHEBI:173113"/>
        <dbReference type="EC" id="3.1.4.58"/>
    </reaction>
</comment>
<dbReference type="EMBL" id="RZNX01000004">
    <property type="protein sequence ID" value="RUT30597.1"/>
    <property type="molecule type" value="Genomic_DNA"/>
</dbReference>
<dbReference type="InterPro" id="IPR004175">
    <property type="entry name" value="RNA_CPDase"/>
</dbReference>
<dbReference type="Proteomes" id="UP000272464">
    <property type="component" value="Unassembled WGS sequence"/>
</dbReference>
<dbReference type="AlphaFoldDB" id="A0A433X8X3"/>
<keyword evidence="1 2" id="KW-0378">Hydrolase</keyword>
<feature type="short sequence motif" description="HXTX 1" evidence="2">
    <location>
        <begin position="47"/>
        <end position="50"/>
    </location>
</feature>
<evidence type="ECO:0000256" key="2">
    <source>
        <dbReference type="HAMAP-Rule" id="MF_01940"/>
    </source>
</evidence>
<keyword evidence="4" id="KW-1185">Reference proteome</keyword>
<sequence>MDHRPEIGRLFIAVPLADSIQNAIGDWMNEHKKQLPFRKWVHTSDLHITLQFLGDTPIQKVPRLHEELQKAVEGFGSFGLEVRGLGTFGRPAVPSVLWTGVSGQTDRLKDLHKQVVSATTRLGFKPEERAYKPHITLGRSFQGENFLSLPQLDSNLSFGEWSPESFVIYRTRMGRNPMYEVIERIML</sequence>
<dbReference type="PANTHER" id="PTHR35561:SF1">
    <property type="entry name" value="RNA 2',3'-CYCLIC PHOSPHODIESTERASE"/>
    <property type="match status" value="1"/>
</dbReference>
<dbReference type="GO" id="GO:0008664">
    <property type="term" value="F:RNA 2',3'-cyclic 3'-phosphodiesterase activity"/>
    <property type="evidence" value="ECO:0007669"/>
    <property type="project" value="UniProtKB-EC"/>
</dbReference>
<dbReference type="HAMAP" id="MF_01940">
    <property type="entry name" value="RNA_CPDase"/>
    <property type="match status" value="1"/>
</dbReference>
<dbReference type="Pfam" id="PF13563">
    <property type="entry name" value="2_5_RNA_ligase2"/>
    <property type="match status" value="1"/>
</dbReference>
<dbReference type="SUPFAM" id="SSF55144">
    <property type="entry name" value="LigT-like"/>
    <property type="match status" value="1"/>
</dbReference>
<proteinExistence type="inferred from homology"/>
<dbReference type="Gene3D" id="3.90.1140.10">
    <property type="entry name" value="Cyclic phosphodiesterase"/>
    <property type="match status" value="1"/>
</dbReference>
<evidence type="ECO:0000256" key="1">
    <source>
        <dbReference type="ARBA" id="ARBA00022801"/>
    </source>
</evidence>